<dbReference type="Pfam" id="PF01408">
    <property type="entry name" value="GFO_IDH_MocA"/>
    <property type="match status" value="1"/>
</dbReference>
<evidence type="ECO:0000313" key="4">
    <source>
        <dbReference type="Proteomes" id="UP000287605"/>
    </source>
</evidence>
<dbReference type="InterPro" id="IPR055170">
    <property type="entry name" value="GFO_IDH_MocA-like_dom"/>
</dbReference>
<dbReference type="GO" id="GO:0000166">
    <property type="term" value="F:nucleotide binding"/>
    <property type="evidence" value="ECO:0007669"/>
    <property type="project" value="InterPro"/>
</dbReference>
<accession>A0A430AR20</accession>
<feature type="domain" description="Gfo/Idh/MocA-like oxidoreductase N-terminal" evidence="1">
    <location>
        <begin position="3"/>
        <end position="118"/>
    </location>
</feature>
<comment type="caution">
    <text evidence="3">The sequence shown here is derived from an EMBL/GenBank/DDBJ whole genome shotgun (WGS) entry which is preliminary data.</text>
</comment>
<evidence type="ECO:0000313" key="3">
    <source>
        <dbReference type="EMBL" id="RSU10506.1"/>
    </source>
</evidence>
<dbReference type="EMBL" id="NGKA01000014">
    <property type="protein sequence ID" value="RSU10506.1"/>
    <property type="molecule type" value="Genomic_DNA"/>
</dbReference>
<dbReference type="PANTHER" id="PTHR43708">
    <property type="entry name" value="CONSERVED EXPRESSED OXIDOREDUCTASE (EUROFUNG)"/>
    <property type="match status" value="1"/>
</dbReference>
<dbReference type="PANTHER" id="PTHR43708:SF8">
    <property type="entry name" value="OXIDOREDUCTASE"/>
    <property type="match status" value="1"/>
</dbReference>
<dbReference type="Pfam" id="PF22725">
    <property type="entry name" value="GFO_IDH_MocA_C3"/>
    <property type="match status" value="1"/>
</dbReference>
<dbReference type="InterPro" id="IPR000683">
    <property type="entry name" value="Gfo/Idh/MocA-like_OxRdtase_N"/>
</dbReference>
<evidence type="ECO:0000259" key="1">
    <source>
        <dbReference type="Pfam" id="PF01408"/>
    </source>
</evidence>
<protein>
    <submittedName>
        <fullName evidence="3">Oxidoreductase</fullName>
    </submittedName>
</protein>
<evidence type="ECO:0000259" key="2">
    <source>
        <dbReference type="Pfam" id="PF22725"/>
    </source>
</evidence>
<gene>
    <name evidence="3" type="ORF">CBF29_09435</name>
</gene>
<dbReference type="OrthoDB" id="9815825at2"/>
<dbReference type="Proteomes" id="UP000287605">
    <property type="component" value="Unassembled WGS sequence"/>
</dbReference>
<organism evidence="3 4">
    <name type="scientific">Vagococcus elongatus</name>
    <dbReference type="NCBI Taxonomy" id="180344"/>
    <lineage>
        <taxon>Bacteria</taxon>
        <taxon>Bacillati</taxon>
        <taxon>Bacillota</taxon>
        <taxon>Bacilli</taxon>
        <taxon>Lactobacillales</taxon>
        <taxon>Enterococcaceae</taxon>
        <taxon>Vagococcus</taxon>
    </lineage>
</organism>
<name>A0A430AR20_9ENTE</name>
<keyword evidence="4" id="KW-1185">Reference proteome</keyword>
<dbReference type="Gene3D" id="3.40.50.720">
    <property type="entry name" value="NAD(P)-binding Rossmann-like Domain"/>
    <property type="match status" value="1"/>
</dbReference>
<reference evidence="3 4" key="1">
    <citation type="submission" date="2017-05" db="EMBL/GenBank/DDBJ databases">
        <title>Vagococcus spp. assemblies.</title>
        <authorList>
            <person name="Gulvik C.A."/>
        </authorList>
    </citation>
    <scope>NUCLEOTIDE SEQUENCE [LARGE SCALE GENOMIC DNA]</scope>
    <source>
        <strain evidence="3 4">CCUG 51432</strain>
    </source>
</reference>
<dbReference type="RefSeq" id="WP_126809483.1">
    <property type="nucleotide sequence ID" value="NZ_NGKA01000014.1"/>
</dbReference>
<dbReference type="InterPro" id="IPR036291">
    <property type="entry name" value="NAD(P)-bd_dom_sf"/>
</dbReference>
<dbReference type="InterPro" id="IPR051317">
    <property type="entry name" value="Gfo/Idh/MocA_oxidoreduct"/>
</dbReference>
<dbReference type="SUPFAM" id="SSF51735">
    <property type="entry name" value="NAD(P)-binding Rossmann-fold domains"/>
    <property type="match status" value="1"/>
</dbReference>
<dbReference type="AlphaFoldDB" id="A0A430AR20"/>
<feature type="domain" description="GFO/IDH/MocA-like oxidoreductase" evidence="2">
    <location>
        <begin position="128"/>
        <end position="250"/>
    </location>
</feature>
<proteinExistence type="predicted"/>
<sequence>MTINIGIIGFGFIGHIHEQSLADRNQMKVIAICDIDSEKMNDSITKNVIKTTSVDELLKIKTIDTVIVSVFNDAHKEVVIKAAIAGKNIICEKPAAMNVSEFDEMMAVVNEKKVKFTVHQQRRLDNDFRTAKKVYEKKELGNIYTVQSKLYGLNGNMHDWHIYKKHGGGMLYDWGVHLIDQMLYMIDSKIISIFADVRNVINEEVDDYFKILLEFENGIMGEIELGTYYLTDKPHWFERHWFIGGDKGSMYSDGFIPEGKVVKTSRLLENVPGKTVMTASGPTRSFGTVADGILMTEELPVTNYNYQMFYDNYVNTLQGTDDFLVKQSEVRRVLSVMQAVRESGLKKESIKFKNGL</sequence>
<dbReference type="SUPFAM" id="SSF55347">
    <property type="entry name" value="Glyceraldehyde-3-phosphate dehydrogenase-like, C-terminal domain"/>
    <property type="match status" value="1"/>
</dbReference>
<dbReference type="Gene3D" id="3.30.360.10">
    <property type="entry name" value="Dihydrodipicolinate Reductase, domain 2"/>
    <property type="match status" value="1"/>
</dbReference>